<sequence length="468" mass="53536">MAPDRNIGNAMKRSEVFKKDKKNKRQAKLTRRMEQRKLERNGEEGAELRRQRLAKNVPITLDNTREYDPTSYLTANPDSLASLAARRKIVRQEAPETEDSDEDEDEDDEEEDEEEDEPQAGPSRLQGRKARDAEEDKEMDERFEMDEDMPEAQKGGEGEEEDEAEEETSEAKPQAAPEYAPPPRILLTTSPSPTKATYEFLAELRSVFPGAEVRKRMKGRGFEMGRIARWAAKREYAAMVVVNEDHKRPNAITVINLPAGPTAYFKLSSIQMGNQIAGHARPSPHSPELILNGFGTLLGISIGRLFGSMFPPMPMFRGRQVVTLHNQRDFLFFRRHRYMFVSPTKAKLQEIGPKFTLKLRWLRKGLPSVLAADGVAPYAKNADKESEEEEEEEDAEAKEEKDVEMVDDKDEGEDEDAEAVDDEDSKLKGKKKEKDVVNGVKIPALDEEQEYEWKWKPKMDVNRRQFYL</sequence>
<protein>
    <submittedName>
        <fullName evidence="1">Uncharacterized protein</fullName>
    </submittedName>
</protein>
<reference evidence="1" key="1">
    <citation type="submission" date="2023-04" db="EMBL/GenBank/DDBJ databases">
        <title>Draft Genome sequencing of Naganishia species isolated from polar environments using Oxford Nanopore Technology.</title>
        <authorList>
            <person name="Leo P."/>
            <person name="Venkateswaran K."/>
        </authorList>
    </citation>
    <scope>NUCLEOTIDE SEQUENCE</scope>
    <source>
        <strain evidence="1">DBVPG 5303</strain>
    </source>
</reference>
<comment type="caution">
    <text evidence="1">The sequence shown here is derived from an EMBL/GenBank/DDBJ whole genome shotgun (WGS) entry which is preliminary data.</text>
</comment>
<keyword evidence="2" id="KW-1185">Reference proteome</keyword>
<dbReference type="Proteomes" id="UP001234202">
    <property type="component" value="Unassembled WGS sequence"/>
</dbReference>
<accession>A0ACC2XP22</accession>
<dbReference type="EMBL" id="JASBWV010000007">
    <property type="protein sequence ID" value="KAJ9125800.1"/>
    <property type="molecule type" value="Genomic_DNA"/>
</dbReference>
<evidence type="ECO:0000313" key="1">
    <source>
        <dbReference type="EMBL" id="KAJ9125800.1"/>
    </source>
</evidence>
<proteinExistence type="predicted"/>
<gene>
    <name evidence="1" type="ORF">QFC24_002584</name>
</gene>
<evidence type="ECO:0000313" key="2">
    <source>
        <dbReference type="Proteomes" id="UP001234202"/>
    </source>
</evidence>
<name>A0ACC2XP22_9TREE</name>
<organism evidence="1 2">
    <name type="scientific">Naganishia onofrii</name>
    <dbReference type="NCBI Taxonomy" id="1851511"/>
    <lineage>
        <taxon>Eukaryota</taxon>
        <taxon>Fungi</taxon>
        <taxon>Dikarya</taxon>
        <taxon>Basidiomycota</taxon>
        <taxon>Agaricomycotina</taxon>
        <taxon>Tremellomycetes</taxon>
        <taxon>Filobasidiales</taxon>
        <taxon>Filobasidiaceae</taxon>
        <taxon>Naganishia</taxon>
    </lineage>
</organism>